<accession>A0A2M7QH47</accession>
<feature type="transmembrane region" description="Helical" evidence="1">
    <location>
        <begin position="378"/>
        <end position="397"/>
    </location>
</feature>
<protein>
    <recommendedName>
        <fullName evidence="4">Major facilitator superfamily (MFS) profile domain-containing protein</fullName>
    </recommendedName>
</protein>
<dbReference type="PANTHER" id="PTHR23526:SF2">
    <property type="entry name" value="MAJOR FACILITATOR SUPERFAMILY (MFS) PROFILE DOMAIN-CONTAINING PROTEIN"/>
    <property type="match status" value="1"/>
</dbReference>
<dbReference type="InterPro" id="IPR036259">
    <property type="entry name" value="MFS_trans_sf"/>
</dbReference>
<keyword evidence="1" id="KW-0472">Membrane</keyword>
<name>A0A2M7QH47_9BACT</name>
<dbReference type="PANTHER" id="PTHR23526">
    <property type="entry name" value="INTEGRAL MEMBRANE TRANSPORT PROTEIN-RELATED"/>
    <property type="match status" value="1"/>
</dbReference>
<feature type="transmembrane region" description="Helical" evidence="1">
    <location>
        <begin position="308"/>
        <end position="332"/>
    </location>
</feature>
<feature type="transmembrane region" description="Helical" evidence="1">
    <location>
        <begin position="229"/>
        <end position="250"/>
    </location>
</feature>
<feature type="transmembrane region" description="Helical" evidence="1">
    <location>
        <begin position="178"/>
        <end position="196"/>
    </location>
</feature>
<dbReference type="Proteomes" id="UP000229401">
    <property type="component" value="Unassembled WGS sequence"/>
</dbReference>
<evidence type="ECO:0000313" key="2">
    <source>
        <dbReference type="EMBL" id="PIY71639.1"/>
    </source>
</evidence>
<reference evidence="3" key="1">
    <citation type="submission" date="2017-09" db="EMBL/GenBank/DDBJ databases">
        <title>Depth-based differentiation of microbial function through sediment-hosted aquifers and enrichment of novel symbionts in the deep terrestrial subsurface.</title>
        <authorList>
            <person name="Probst A.J."/>
            <person name="Ladd B."/>
            <person name="Jarett J.K."/>
            <person name="Geller-Mcgrath D.E."/>
            <person name="Sieber C.M.K."/>
            <person name="Emerson J.B."/>
            <person name="Anantharaman K."/>
            <person name="Thomas B.C."/>
            <person name="Malmstrom R."/>
            <person name="Stieglmeier M."/>
            <person name="Klingl A."/>
            <person name="Woyke T."/>
            <person name="Ryan C.M."/>
            <person name="Banfield J.F."/>
        </authorList>
    </citation>
    <scope>NUCLEOTIDE SEQUENCE [LARGE SCALE GENOMIC DNA]</scope>
</reference>
<feature type="transmembrane region" description="Helical" evidence="1">
    <location>
        <begin position="256"/>
        <end position="276"/>
    </location>
</feature>
<sequence length="416" mass="47511">MILSIIGFMVSFDREEKNLILIQVLDYFSSSLAGIFVTVYFYNHSDLKTTIFFNVIAYTSTLFFYVISGWTLKKVSSAFLIRFSLLTSALFYFLLFILKEQSIHYLIPIGILLGFNAGNYWAGFNLNQYLFTDKEKRVEYFGSITGIINALSAIAPLIGGAIIIVFNKNSIFGLDMGYGLLFFLVFLILLFMFFLANKLPSHTTPDFSYREIIFHERSYYWKLILGQQLLLGLYDSSLGIVTSILFFLILRNEFNLGGVQTIAFLLGAIGSIFSIKSLKKSKYSFWIGSIGLAIGIGLFGILHNLPGIICFIILTGFFAPFLNNWLSIVYYNSLDNYNSGWTKKYHLMLEREIALGVSRIVSFLSLFVVLQYGNQYKIAHYWLYGLLFLPLLIGVLLHKMNRLIQNTPEIVNNIIH</sequence>
<feature type="transmembrane region" description="Helical" evidence="1">
    <location>
        <begin position="49"/>
        <end position="67"/>
    </location>
</feature>
<feature type="transmembrane region" description="Helical" evidence="1">
    <location>
        <begin position="283"/>
        <end position="302"/>
    </location>
</feature>
<dbReference type="InterPro" id="IPR011701">
    <property type="entry name" value="MFS"/>
</dbReference>
<feature type="transmembrane region" description="Helical" evidence="1">
    <location>
        <begin position="20"/>
        <end position="43"/>
    </location>
</feature>
<comment type="caution">
    <text evidence="2">The sequence shown here is derived from an EMBL/GenBank/DDBJ whole genome shotgun (WGS) entry which is preliminary data.</text>
</comment>
<proteinExistence type="predicted"/>
<dbReference type="AlphaFoldDB" id="A0A2M7QH47"/>
<evidence type="ECO:0008006" key="4">
    <source>
        <dbReference type="Google" id="ProtNLM"/>
    </source>
</evidence>
<gene>
    <name evidence="2" type="ORF">COY87_05120</name>
</gene>
<dbReference type="Gene3D" id="1.20.1250.20">
    <property type="entry name" value="MFS general substrate transporter like domains"/>
    <property type="match status" value="1"/>
</dbReference>
<feature type="transmembrane region" description="Helical" evidence="1">
    <location>
        <begin position="103"/>
        <end position="122"/>
    </location>
</feature>
<organism evidence="2 3">
    <name type="scientific">Candidatus Roizmanbacteria bacterium CG_4_10_14_0_8_um_filter_33_9</name>
    <dbReference type="NCBI Taxonomy" id="1974826"/>
    <lineage>
        <taxon>Bacteria</taxon>
        <taxon>Candidatus Roizmaniibacteriota</taxon>
    </lineage>
</organism>
<feature type="transmembrane region" description="Helical" evidence="1">
    <location>
        <begin position="353"/>
        <end position="372"/>
    </location>
</feature>
<keyword evidence="1" id="KW-1133">Transmembrane helix</keyword>
<dbReference type="InterPro" id="IPR052528">
    <property type="entry name" value="Sugar_transport-like"/>
</dbReference>
<evidence type="ECO:0000313" key="3">
    <source>
        <dbReference type="Proteomes" id="UP000229401"/>
    </source>
</evidence>
<dbReference type="GO" id="GO:0022857">
    <property type="term" value="F:transmembrane transporter activity"/>
    <property type="evidence" value="ECO:0007669"/>
    <property type="project" value="InterPro"/>
</dbReference>
<dbReference type="SUPFAM" id="SSF103473">
    <property type="entry name" value="MFS general substrate transporter"/>
    <property type="match status" value="1"/>
</dbReference>
<dbReference type="EMBL" id="PFLI01000177">
    <property type="protein sequence ID" value="PIY71639.1"/>
    <property type="molecule type" value="Genomic_DNA"/>
</dbReference>
<feature type="transmembrane region" description="Helical" evidence="1">
    <location>
        <begin position="143"/>
        <end position="166"/>
    </location>
</feature>
<dbReference type="Pfam" id="PF07690">
    <property type="entry name" value="MFS_1"/>
    <property type="match status" value="1"/>
</dbReference>
<evidence type="ECO:0000256" key="1">
    <source>
        <dbReference type="SAM" id="Phobius"/>
    </source>
</evidence>
<feature type="transmembrane region" description="Helical" evidence="1">
    <location>
        <begin position="79"/>
        <end position="97"/>
    </location>
</feature>
<keyword evidence="1" id="KW-0812">Transmembrane</keyword>